<organism evidence="1 2">
    <name type="scientific">Mytilus galloprovincialis</name>
    <name type="common">Mediterranean mussel</name>
    <dbReference type="NCBI Taxonomy" id="29158"/>
    <lineage>
        <taxon>Eukaryota</taxon>
        <taxon>Metazoa</taxon>
        <taxon>Spiralia</taxon>
        <taxon>Lophotrochozoa</taxon>
        <taxon>Mollusca</taxon>
        <taxon>Bivalvia</taxon>
        <taxon>Autobranchia</taxon>
        <taxon>Pteriomorphia</taxon>
        <taxon>Mytilida</taxon>
        <taxon>Mytiloidea</taxon>
        <taxon>Mytilidae</taxon>
        <taxon>Mytilinae</taxon>
        <taxon>Mytilus</taxon>
    </lineage>
</organism>
<protein>
    <submittedName>
        <fullName evidence="1">Uncharacterized protein</fullName>
    </submittedName>
</protein>
<dbReference type="Gene3D" id="3.30.420.40">
    <property type="match status" value="2"/>
</dbReference>
<dbReference type="Proteomes" id="UP000596742">
    <property type="component" value="Unassembled WGS sequence"/>
</dbReference>
<accession>A0A8B6DKA7</accession>
<dbReference type="PROSITE" id="PS00329">
    <property type="entry name" value="HSP70_2"/>
    <property type="match status" value="1"/>
</dbReference>
<proteinExistence type="predicted"/>
<reference evidence="1" key="1">
    <citation type="submission" date="2018-11" db="EMBL/GenBank/DDBJ databases">
        <authorList>
            <person name="Alioto T."/>
            <person name="Alioto T."/>
        </authorList>
    </citation>
    <scope>NUCLEOTIDE SEQUENCE</scope>
</reference>
<dbReference type="Gene3D" id="3.90.640.10">
    <property type="entry name" value="Actin, Chain A, domain 4"/>
    <property type="match status" value="1"/>
</dbReference>
<dbReference type="PROSITE" id="PS00297">
    <property type="entry name" value="HSP70_1"/>
    <property type="match status" value="1"/>
</dbReference>
<dbReference type="SUPFAM" id="SSF53067">
    <property type="entry name" value="Actin-like ATPase domain"/>
    <property type="match status" value="1"/>
</dbReference>
<name>A0A8B6DKA7_MYTGA</name>
<gene>
    <name evidence="1" type="ORF">MGAL_10B087086</name>
</gene>
<dbReference type="EMBL" id="UYJE01003486">
    <property type="protein sequence ID" value="VDI19699.1"/>
    <property type="molecule type" value="Genomic_DNA"/>
</dbReference>
<dbReference type="InterPro" id="IPR043129">
    <property type="entry name" value="ATPase_NBD"/>
</dbReference>
<dbReference type="OrthoDB" id="2963168at2759"/>
<sequence length="509" mass="57520">MAEKDWIVVTAIDLGTTFSGYAFSFRSEFQKDPLKINTNSWISDGVFNDEMKAPSILLLNPDQSFNSFGYRAQNNYKQLLLVDPEKAVKYYYVQDFKMQLHNRAGIESSLIVLAYEPEAAALYCSLLPADQGIAKYFQVGRRLMIVDLGGGTVDITVIKVIKKEENLTYIEHVYRVTGGAWGGNQVNKNFENFLANVFGNDVIEEFKKNHLSQWMELKGDFELQKKTLSVAGTRIIIGIRIGVEIKEIFKRRREKDIADELKEKLDGKVKIVGDKLCIDVEIFKNFFHDCVTEIIGHINETFMRRGCAWPSAMILVGGFADSLIIRDAIINAFPVIKPIVSPPGTSMSVLKGSVIFGHLPGIVTGRVCRETLGLTLHWPYVPEGETNKQTFKIDGILRVDRSFNKMFTVNEVVKLGQTRTLELQDLHKSKELRKQPKIIEVDVSKDEDPSFITDAGCSLRGKITVYPPNGQWPETTEGFIDIETGGTEITVRYRDKYSGQITEENIDFL</sequence>
<dbReference type="PANTHER" id="PTHR14187:SF5">
    <property type="entry name" value="HEAT SHOCK 70 KDA PROTEIN 12A"/>
    <property type="match status" value="1"/>
</dbReference>
<evidence type="ECO:0000313" key="2">
    <source>
        <dbReference type="Proteomes" id="UP000596742"/>
    </source>
</evidence>
<dbReference type="AlphaFoldDB" id="A0A8B6DKA7"/>
<keyword evidence="2" id="KW-1185">Reference proteome</keyword>
<comment type="caution">
    <text evidence="1">The sequence shown here is derived from an EMBL/GenBank/DDBJ whole genome shotgun (WGS) entry which is preliminary data.</text>
</comment>
<dbReference type="InterPro" id="IPR018181">
    <property type="entry name" value="Heat_shock_70_CS"/>
</dbReference>
<evidence type="ECO:0000313" key="1">
    <source>
        <dbReference type="EMBL" id="VDI19699.1"/>
    </source>
</evidence>
<dbReference type="PANTHER" id="PTHR14187">
    <property type="entry name" value="ALPHA KINASE/ELONGATION FACTOR 2 KINASE"/>
    <property type="match status" value="1"/>
</dbReference>